<accession>A0A9P0Y6U7</accession>
<keyword evidence="1" id="KW-0175">Coiled coil</keyword>
<name>A0A9P0Y6U7_KLEVA</name>
<gene>
    <name evidence="2" type="ORF">AN2335V1_4894</name>
</gene>
<geneLocation type="plasmid" evidence="2 3">
    <name>P1</name>
</geneLocation>
<organism evidence="2 3">
    <name type="scientific">Klebsiella variicola</name>
    <dbReference type="NCBI Taxonomy" id="244366"/>
    <lineage>
        <taxon>Bacteria</taxon>
        <taxon>Pseudomonadati</taxon>
        <taxon>Pseudomonadota</taxon>
        <taxon>Gammaproteobacteria</taxon>
        <taxon>Enterobacterales</taxon>
        <taxon>Enterobacteriaceae</taxon>
        <taxon>Klebsiella/Raoultella group</taxon>
        <taxon>Klebsiella</taxon>
        <taxon>Klebsiella pneumoniae complex</taxon>
    </lineage>
</organism>
<evidence type="ECO:0008006" key="4">
    <source>
        <dbReference type="Google" id="ProtNLM"/>
    </source>
</evidence>
<reference evidence="2" key="1">
    <citation type="submission" date="2022-05" db="EMBL/GenBank/DDBJ databases">
        <authorList>
            <person name="Alioto T."/>
            <person name="Alioto T."/>
            <person name="Gomez Garrido J."/>
        </authorList>
    </citation>
    <scope>NUCLEOTIDE SEQUENCE</scope>
    <source>
        <strain evidence="2">0</strain>
        <plasmid evidence="2">P1</plasmid>
    </source>
</reference>
<proteinExistence type="predicted"/>
<dbReference type="InterPro" id="IPR005498">
    <property type="entry name" value="T4SS_VirB10/TraB/TrbI"/>
</dbReference>
<keyword evidence="3" id="KW-1185">Reference proteome</keyword>
<keyword evidence="2" id="KW-0614">Plasmid</keyword>
<dbReference type="Pfam" id="PF03743">
    <property type="entry name" value="TrbI"/>
    <property type="match status" value="1"/>
</dbReference>
<evidence type="ECO:0000313" key="3">
    <source>
        <dbReference type="Proteomes" id="UP000789617"/>
    </source>
</evidence>
<evidence type="ECO:0000256" key="1">
    <source>
        <dbReference type="SAM" id="Coils"/>
    </source>
</evidence>
<feature type="non-terminal residue" evidence="2">
    <location>
        <position position="1"/>
    </location>
</feature>
<feature type="coiled-coil region" evidence="1">
    <location>
        <begin position="71"/>
        <end position="126"/>
    </location>
</feature>
<evidence type="ECO:0000313" key="2">
    <source>
        <dbReference type="EMBL" id="CAH6254006.1"/>
    </source>
</evidence>
<sequence length="446" mass="47252">VANINVMTRNKQMALLVALLLGLAGAGIVAWYIGSPSRAAPGKNQPAKPVPDMTGAVTSTTFGKKVSESAVADLQHTASEVDKKLNQFELQLKKITGENEVYQKTVQMQNDALKHLQMQMDSLRSENHGDTLKLRDDRAEPQLPVGTSLLTSVPPPTAFYPGPPMNQTMASERAQPPPELSTMTVGYSHNSDKHHSLPYIPSGSFAPATVIEGADANASVTGESASSPMQFRLTGKVILPNDGEYDLRGCFVTAAAYGDISSERALLRTDRLSCRIHNRIIDQKIKGHVSFMGKNGIRATPVIRNGKIVGYAFAGGAIDAMGSAMSSVGSTTVGLGSSHSVTSGEVARAGLGGGTSQAGKTLSEYFIKRAEQYHPVIPVGAGVSVSVVFQEGFQLRYVDGEEAKSTRQTPAETSSDNGITITKEVLNELKLGDAVGTANPSPATWK</sequence>
<dbReference type="CDD" id="cd16430">
    <property type="entry name" value="TraB"/>
    <property type="match status" value="1"/>
</dbReference>
<protein>
    <recommendedName>
        <fullName evidence="4">Conjugal transfer protein TraB</fullName>
    </recommendedName>
</protein>
<dbReference type="AlphaFoldDB" id="A0A9P0Y6U7"/>
<dbReference type="Proteomes" id="UP000789617">
    <property type="component" value="Plasmid P1"/>
</dbReference>
<dbReference type="EMBL" id="OW969750">
    <property type="protein sequence ID" value="CAH6254006.1"/>
    <property type="molecule type" value="Genomic_DNA"/>
</dbReference>